<evidence type="ECO:0000313" key="2">
    <source>
        <dbReference type="Ensembl" id="ENSCMIP00000023398.1"/>
    </source>
</evidence>
<sequence>MNALLVDEKPPGVLQGVQSCLREVRVSCAQQVKEARLEVQILHRKLLLAFGSCCLLGKRARGGSVLPAGRLWDHPVHALVGWAATQTQLESLPFLEGVHDILGHEDSKHQVSANLPHHDGGPNVRGQDLHMLPSHPLPHLQAARPRPLPTRPRAVHKCRWQVVALRLVNLLHCAARETLEDHRELPGKQTNNRKRAGNGVGVESSSGGVSTGTDWDYAVPACARQAFLPCNSEVLIPIKAFYNFQPD</sequence>
<reference evidence="2" key="4">
    <citation type="submission" date="2025-08" db="UniProtKB">
        <authorList>
            <consortium name="Ensembl"/>
        </authorList>
    </citation>
    <scope>IDENTIFICATION</scope>
</reference>
<dbReference type="OMA" id="KHQAHES"/>
<reference evidence="3" key="2">
    <citation type="journal article" date="2007" name="PLoS Biol.">
        <title>Survey sequencing and comparative analysis of the elephant shark (Callorhinchus milii) genome.</title>
        <authorList>
            <person name="Venkatesh B."/>
            <person name="Kirkness E.F."/>
            <person name="Loh Y.H."/>
            <person name="Halpern A.L."/>
            <person name="Lee A.P."/>
            <person name="Johnson J."/>
            <person name="Dandona N."/>
            <person name="Viswanathan L.D."/>
            <person name="Tay A."/>
            <person name="Venter J.C."/>
            <person name="Strausberg R.L."/>
            <person name="Brenner S."/>
        </authorList>
    </citation>
    <scope>NUCLEOTIDE SEQUENCE [LARGE SCALE GENOMIC DNA]</scope>
</reference>
<organism evidence="2 3">
    <name type="scientific">Callorhinchus milii</name>
    <name type="common">Ghost shark</name>
    <dbReference type="NCBI Taxonomy" id="7868"/>
    <lineage>
        <taxon>Eukaryota</taxon>
        <taxon>Metazoa</taxon>
        <taxon>Chordata</taxon>
        <taxon>Craniata</taxon>
        <taxon>Vertebrata</taxon>
        <taxon>Chondrichthyes</taxon>
        <taxon>Holocephali</taxon>
        <taxon>Chimaeriformes</taxon>
        <taxon>Callorhinchidae</taxon>
        <taxon>Callorhinchus</taxon>
    </lineage>
</organism>
<feature type="region of interest" description="Disordered" evidence="1">
    <location>
        <begin position="184"/>
        <end position="209"/>
    </location>
</feature>
<dbReference type="Ensembl" id="ENSCMIT00000023797.1">
    <property type="protein sequence ID" value="ENSCMIP00000023398.1"/>
    <property type="gene ID" value="ENSCMIG00000010477.1"/>
</dbReference>
<evidence type="ECO:0000313" key="3">
    <source>
        <dbReference type="Proteomes" id="UP000314986"/>
    </source>
</evidence>
<name>A0A4W3I8U5_CALMI</name>
<dbReference type="AlphaFoldDB" id="A0A4W3I8U5"/>
<dbReference type="Proteomes" id="UP000314986">
    <property type="component" value="Unassembled WGS sequence"/>
</dbReference>
<reference evidence="2" key="5">
    <citation type="submission" date="2025-09" db="UniProtKB">
        <authorList>
            <consortium name="Ensembl"/>
        </authorList>
    </citation>
    <scope>IDENTIFICATION</scope>
</reference>
<reference evidence="3" key="1">
    <citation type="journal article" date="2006" name="Science">
        <title>Ancient noncoding elements conserved in the human genome.</title>
        <authorList>
            <person name="Venkatesh B."/>
            <person name="Kirkness E.F."/>
            <person name="Loh Y.H."/>
            <person name="Halpern A.L."/>
            <person name="Lee A.P."/>
            <person name="Johnson J."/>
            <person name="Dandona N."/>
            <person name="Viswanathan L.D."/>
            <person name="Tay A."/>
            <person name="Venter J.C."/>
            <person name="Strausberg R.L."/>
            <person name="Brenner S."/>
        </authorList>
    </citation>
    <scope>NUCLEOTIDE SEQUENCE [LARGE SCALE GENOMIC DNA]</scope>
</reference>
<dbReference type="InParanoid" id="A0A4W3I8U5"/>
<accession>A0A4W3I8U5</accession>
<protein>
    <submittedName>
        <fullName evidence="2">Uncharacterized protein</fullName>
    </submittedName>
</protein>
<dbReference type="GeneTree" id="ENSGT00950000186203"/>
<reference evidence="3" key="3">
    <citation type="journal article" date="2014" name="Nature">
        <title>Elephant shark genome provides unique insights into gnathostome evolution.</title>
        <authorList>
            <consortium name="International Elephant Shark Genome Sequencing Consortium"/>
            <person name="Venkatesh B."/>
            <person name="Lee A.P."/>
            <person name="Ravi V."/>
            <person name="Maurya A.K."/>
            <person name="Lian M.M."/>
            <person name="Swann J.B."/>
            <person name="Ohta Y."/>
            <person name="Flajnik M.F."/>
            <person name="Sutoh Y."/>
            <person name="Kasahara M."/>
            <person name="Hoon S."/>
            <person name="Gangu V."/>
            <person name="Roy S.W."/>
            <person name="Irimia M."/>
            <person name="Korzh V."/>
            <person name="Kondrychyn I."/>
            <person name="Lim Z.W."/>
            <person name="Tay B.H."/>
            <person name="Tohari S."/>
            <person name="Kong K.W."/>
            <person name="Ho S."/>
            <person name="Lorente-Galdos B."/>
            <person name="Quilez J."/>
            <person name="Marques-Bonet T."/>
            <person name="Raney B.J."/>
            <person name="Ingham P.W."/>
            <person name="Tay A."/>
            <person name="Hillier L.W."/>
            <person name="Minx P."/>
            <person name="Boehm T."/>
            <person name="Wilson R.K."/>
            <person name="Brenner S."/>
            <person name="Warren W.C."/>
        </authorList>
    </citation>
    <scope>NUCLEOTIDE SEQUENCE [LARGE SCALE GENOMIC DNA]</scope>
</reference>
<proteinExistence type="predicted"/>
<evidence type="ECO:0000256" key="1">
    <source>
        <dbReference type="SAM" id="MobiDB-lite"/>
    </source>
</evidence>
<keyword evidence="3" id="KW-1185">Reference proteome</keyword>